<dbReference type="PANTHER" id="PTHR37817:SF1">
    <property type="entry name" value="N-ACETYLTRANSFERASE EIS"/>
    <property type="match status" value="1"/>
</dbReference>
<dbReference type="Pfam" id="PF13527">
    <property type="entry name" value="Acetyltransf_9"/>
    <property type="match status" value="1"/>
</dbReference>
<dbReference type="GO" id="GO:0030649">
    <property type="term" value="P:aminoglycoside antibiotic catabolic process"/>
    <property type="evidence" value="ECO:0007669"/>
    <property type="project" value="TreeGrafter"/>
</dbReference>
<sequence length="335" mass="37248">MALPIPMGQWYGGRRVAMAGIGGVGVSPSARGQGTATQLMRQVLQEMRGAGFPLSVLYPSTQTLYRRVGYEQAGSRYEIRAQIEGLDFRERTLALRPVRDADHPVLWDVYRRHAVSRHGYLDRVPFIWNRVISPRNETAYGFLVEGAQGVEGYVYLVRRRKVELKQELVLTDFVALTPAAARRLLSFLGDHKSLALEAVWSGGPADPLLFLLQEQTYQVKLLYHWMLRVLDVPAALEARGYPEGLSGTLHLEVEDELFPENQGRFVLHVSGGEGRVERGGEGQLRLNIRALAPLYSGFLSPEVLRSVGALAAEDATLRRAAAIFSSPPPVLPDMF</sequence>
<dbReference type="InterPro" id="IPR041380">
    <property type="entry name" value="Acetyltransf_17"/>
</dbReference>
<dbReference type="PROSITE" id="PS51186">
    <property type="entry name" value="GNAT"/>
    <property type="match status" value="1"/>
</dbReference>
<accession>Q095J2</accession>
<dbReference type="InterPro" id="IPR025559">
    <property type="entry name" value="Eis_dom"/>
</dbReference>
<evidence type="ECO:0000313" key="2">
    <source>
        <dbReference type="EMBL" id="EAU67383.1"/>
    </source>
</evidence>
<dbReference type="CDD" id="cd04301">
    <property type="entry name" value="NAT_SF"/>
    <property type="match status" value="1"/>
</dbReference>
<reference evidence="2 3" key="1">
    <citation type="submission" date="2006-04" db="EMBL/GenBank/DDBJ databases">
        <authorList>
            <person name="Nierman W.C."/>
        </authorList>
    </citation>
    <scope>NUCLEOTIDE SEQUENCE [LARGE SCALE GENOMIC DNA]</scope>
    <source>
        <strain evidence="2 3">DW4/3-1</strain>
    </source>
</reference>
<dbReference type="Pfam" id="PF17668">
    <property type="entry name" value="Acetyltransf_17"/>
    <property type="match status" value="1"/>
</dbReference>
<dbReference type="PANTHER" id="PTHR37817">
    <property type="entry name" value="N-ACETYLTRANSFERASE EIS"/>
    <property type="match status" value="1"/>
</dbReference>
<proteinExistence type="predicted"/>
<name>Q095J2_STIAD</name>
<dbReference type="GO" id="GO:0034069">
    <property type="term" value="F:aminoglycoside N-acetyltransferase activity"/>
    <property type="evidence" value="ECO:0007669"/>
    <property type="project" value="TreeGrafter"/>
</dbReference>
<protein>
    <submittedName>
        <fullName evidence="2">Acetyltransferase, gnat family</fullName>
    </submittedName>
</protein>
<dbReference type="Gene3D" id="3.30.1050.10">
    <property type="entry name" value="SCP2 sterol-binding domain"/>
    <property type="match status" value="1"/>
</dbReference>
<dbReference type="SUPFAM" id="SSF55718">
    <property type="entry name" value="SCP-like"/>
    <property type="match status" value="1"/>
</dbReference>
<dbReference type="InterPro" id="IPR051554">
    <property type="entry name" value="Acetyltransferase_Eis"/>
</dbReference>
<dbReference type="InterPro" id="IPR036527">
    <property type="entry name" value="SCP2_sterol-bd_dom_sf"/>
</dbReference>
<organism evidence="2 3">
    <name type="scientific">Stigmatella aurantiaca (strain DW4/3-1)</name>
    <dbReference type="NCBI Taxonomy" id="378806"/>
    <lineage>
        <taxon>Bacteria</taxon>
        <taxon>Pseudomonadati</taxon>
        <taxon>Myxococcota</taxon>
        <taxon>Myxococcia</taxon>
        <taxon>Myxococcales</taxon>
        <taxon>Cystobacterineae</taxon>
        <taxon>Archangiaceae</taxon>
        <taxon>Stigmatella</taxon>
    </lineage>
</organism>
<comment type="caution">
    <text evidence="2">The sequence shown here is derived from an EMBL/GenBank/DDBJ whole genome shotgun (WGS) entry which is preliminary data.</text>
</comment>
<evidence type="ECO:0000259" key="1">
    <source>
        <dbReference type="PROSITE" id="PS51186"/>
    </source>
</evidence>
<keyword evidence="2" id="KW-0808">Transferase</keyword>
<dbReference type="InterPro" id="IPR016181">
    <property type="entry name" value="Acyl_CoA_acyltransferase"/>
</dbReference>
<dbReference type="PATRIC" id="fig|378806.16.peg.6600"/>
<dbReference type="AlphaFoldDB" id="Q095J2"/>
<evidence type="ECO:0000313" key="3">
    <source>
        <dbReference type="Proteomes" id="UP000032702"/>
    </source>
</evidence>
<dbReference type="Gene3D" id="3.40.630.30">
    <property type="match status" value="2"/>
</dbReference>
<dbReference type="InterPro" id="IPR000182">
    <property type="entry name" value="GNAT_dom"/>
</dbReference>
<dbReference type="SUPFAM" id="SSF55729">
    <property type="entry name" value="Acyl-CoA N-acyltransferases (Nat)"/>
    <property type="match status" value="1"/>
</dbReference>
<dbReference type="EMBL" id="AAMD01000034">
    <property type="protein sequence ID" value="EAU67383.1"/>
    <property type="molecule type" value="Genomic_DNA"/>
</dbReference>
<dbReference type="Proteomes" id="UP000032702">
    <property type="component" value="Unassembled WGS sequence"/>
</dbReference>
<feature type="domain" description="N-acetyltransferase" evidence="1">
    <location>
        <begin position="1"/>
        <end position="89"/>
    </location>
</feature>
<dbReference type="Pfam" id="PF13530">
    <property type="entry name" value="SCP2_2"/>
    <property type="match status" value="1"/>
</dbReference>
<gene>
    <name evidence="2" type="ORF">STIAU_7900</name>
</gene>